<feature type="transmembrane region" description="Helical" evidence="8">
    <location>
        <begin position="183"/>
        <end position="209"/>
    </location>
</feature>
<dbReference type="PANTHER" id="PTHR42770:SF16">
    <property type="entry name" value="AMINO ACID PERMEASE"/>
    <property type="match status" value="1"/>
</dbReference>
<comment type="caution">
    <text evidence="10">The sequence shown here is derived from an EMBL/GenBank/DDBJ whole genome shotgun (WGS) entry which is preliminary data.</text>
</comment>
<evidence type="ECO:0000256" key="5">
    <source>
        <dbReference type="ARBA" id="ARBA00022692"/>
    </source>
</evidence>
<sequence length="480" mass="48400">MGLSLASVGPMMALSANAQAMVGYVGAAVPMAFACAAGGVLLIALGFAILSRRTAHMGSVYGLVGKAIGPRSGMFSGIAILGAYISLATCCGGIFAATFNSLLQQIQGSDRPFQLPWIIPALVCDAVAATLVFAGTSTVARVLLISELVGVALALVLTVSIFASGGSTSTGLDVSSTLDLGGVASSALLAAGVIGFLAWAGFEAGAALGEETANPKRNIPLALVGVVALVGLLYFVVMIAQVCGFGTDASGLKAIESSGSTLGDLGTHYLGRGFSIAIVVTVCVSAFAGNLALASAAGRIIFALARDGVGPRVLAKTNVRMGTPVTAIMTVVVLCAVFNTAGFATGFTNVGTGNDAIDAYIFFASIGSVALLVSYLTVQVAAIRQSFVEFRTAPAVGMFGLLTLGGVGVVLVLLANLRAQESIWTGPATWGLLWCGVGLALAVLSDRTKAQRIQRSLQSDPESVVGEVLPAEAGVLAKDK</sequence>
<evidence type="ECO:0000256" key="7">
    <source>
        <dbReference type="ARBA" id="ARBA00023136"/>
    </source>
</evidence>
<reference evidence="10 11" key="1">
    <citation type="submission" date="2017-02" db="EMBL/GenBank/DDBJ databases">
        <title>The new phylogeny of genus Mycobacterium.</title>
        <authorList>
            <person name="Tortoli E."/>
            <person name="Trovato A."/>
            <person name="Cirillo D.M."/>
        </authorList>
    </citation>
    <scope>NUCLEOTIDE SEQUENCE [LARGE SCALE GENOMIC DNA]</scope>
    <source>
        <strain evidence="10 11">RW6</strain>
    </source>
</reference>
<accession>A0A1X0ATP0</accession>
<dbReference type="STRING" id="1927124.BST13_19360"/>
<feature type="transmembrane region" description="Helical" evidence="8">
    <location>
        <begin position="142"/>
        <end position="163"/>
    </location>
</feature>
<feature type="transmembrane region" description="Helical" evidence="8">
    <location>
        <begin position="117"/>
        <end position="135"/>
    </location>
</feature>
<dbReference type="RefSeq" id="WP_083165649.1">
    <property type="nucleotide sequence ID" value="NZ_MVHF01000020.1"/>
</dbReference>
<feature type="transmembrane region" description="Helical" evidence="8">
    <location>
        <begin position="359"/>
        <end position="383"/>
    </location>
</feature>
<keyword evidence="11" id="KW-1185">Reference proteome</keyword>
<dbReference type="Pfam" id="PF13520">
    <property type="entry name" value="AA_permease_2"/>
    <property type="match status" value="1"/>
</dbReference>
<feature type="transmembrane region" description="Helical" evidence="8">
    <location>
        <begin position="221"/>
        <end position="242"/>
    </location>
</feature>
<comment type="similarity">
    <text evidence="3">Belongs to the amino acid-polyamine-organocation (APC) superfamily.</text>
</comment>
<evidence type="ECO:0000256" key="3">
    <source>
        <dbReference type="ARBA" id="ARBA00009523"/>
    </source>
</evidence>
<feature type="transmembrane region" description="Helical" evidence="8">
    <location>
        <begin position="325"/>
        <end position="347"/>
    </location>
</feature>
<feature type="transmembrane region" description="Helical" evidence="8">
    <location>
        <begin position="274"/>
        <end position="304"/>
    </location>
</feature>
<feature type="transmembrane region" description="Helical" evidence="8">
    <location>
        <begin position="72"/>
        <end position="97"/>
    </location>
</feature>
<dbReference type="InterPro" id="IPR050367">
    <property type="entry name" value="APC_superfamily"/>
</dbReference>
<dbReference type="PANTHER" id="PTHR42770">
    <property type="entry name" value="AMINO ACID TRANSPORTER-RELATED"/>
    <property type="match status" value="1"/>
</dbReference>
<evidence type="ECO:0000313" key="11">
    <source>
        <dbReference type="Proteomes" id="UP000192448"/>
    </source>
</evidence>
<feature type="transmembrane region" description="Helical" evidence="8">
    <location>
        <begin position="395"/>
        <end position="415"/>
    </location>
</feature>
<gene>
    <name evidence="10" type="ORF">BST13_19360</name>
</gene>
<dbReference type="AlphaFoldDB" id="A0A1X0ATP0"/>
<feature type="transmembrane region" description="Helical" evidence="8">
    <location>
        <begin position="28"/>
        <end position="51"/>
    </location>
</feature>
<evidence type="ECO:0000256" key="9">
    <source>
        <dbReference type="SAM" id="SignalP"/>
    </source>
</evidence>
<dbReference type="InterPro" id="IPR002293">
    <property type="entry name" value="AA/rel_permease1"/>
</dbReference>
<evidence type="ECO:0000256" key="4">
    <source>
        <dbReference type="ARBA" id="ARBA00022475"/>
    </source>
</evidence>
<dbReference type="GO" id="GO:0005886">
    <property type="term" value="C:plasma membrane"/>
    <property type="evidence" value="ECO:0007669"/>
    <property type="project" value="UniProtKB-SubCell"/>
</dbReference>
<keyword evidence="4" id="KW-1003">Cell membrane</keyword>
<keyword evidence="5 8" id="KW-0812">Transmembrane</keyword>
<keyword evidence="6 8" id="KW-1133">Transmembrane helix</keyword>
<name>A0A1X0ATP0_9MYCO</name>
<feature type="signal peptide" evidence="9">
    <location>
        <begin position="1"/>
        <end position="20"/>
    </location>
</feature>
<organism evidence="10 11">
    <name type="scientific">Mycobacterium aquaticum</name>
    <dbReference type="NCBI Taxonomy" id="1927124"/>
    <lineage>
        <taxon>Bacteria</taxon>
        <taxon>Bacillati</taxon>
        <taxon>Actinomycetota</taxon>
        <taxon>Actinomycetes</taxon>
        <taxon>Mycobacteriales</taxon>
        <taxon>Mycobacteriaceae</taxon>
        <taxon>Mycobacterium</taxon>
    </lineage>
</organism>
<feature type="transmembrane region" description="Helical" evidence="8">
    <location>
        <begin position="427"/>
        <end position="445"/>
    </location>
</feature>
<evidence type="ECO:0000313" key="10">
    <source>
        <dbReference type="EMBL" id="ORA33427.1"/>
    </source>
</evidence>
<dbReference type="EMBL" id="MVHF01000020">
    <property type="protein sequence ID" value="ORA33427.1"/>
    <property type="molecule type" value="Genomic_DNA"/>
</dbReference>
<proteinExistence type="inferred from homology"/>
<evidence type="ECO:0000256" key="1">
    <source>
        <dbReference type="ARBA" id="ARBA00002249"/>
    </source>
</evidence>
<evidence type="ECO:0000256" key="2">
    <source>
        <dbReference type="ARBA" id="ARBA00004651"/>
    </source>
</evidence>
<evidence type="ECO:0000256" key="8">
    <source>
        <dbReference type="SAM" id="Phobius"/>
    </source>
</evidence>
<comment type="function">
    <text evidence="1">Probable amino-acid or metabolite transport protein.</text>
</comment>
<dbReference type="GO" id="GO:0022857">
    <property type="term" value="F:transmembrane transporter activity"/>
    <property type="evidence" value="ECO:0007669"/>
    <property type="project" value="InterPro"/>
</dbReference>
<dbReference type="OrthoDB" id="9762947at2"/>
<evidence type="ECO:0008006" key="12">
    <source>
        <dbReference type="Google" id="ProtNLM"/>
    </source>
</evidence>
<dbReference type="Proteomes" id="UP000192448">
    <property type="component" value="Unassembled WGS sequence"/>
</dbReference>
<keyword evidence="7 8" id="KW-0472">Membrane</keyword>
<keyword evidence="9" id="KW-0732">Signal</keyword>
<protein>
    <recommendedName>
        <fullName evidence="12">Amino acid permease</fullName>
    </recommendedName>
</protein>
<dbReference type="PIRSF" id="PIRSF006060">
    <property type="entry name" value="AA_transporter"/>
    <property type="match status" value="1"/>
</dbReference>
<evidence type="ECO:0000256" key="6">
    <source>
        <dbReference type="ARBA" id="ARBA00022989"/>
    </source>
</evidence>
<comment type="subcellular location">
    <subcellularLocation>
        <location evidence="2">Cell membrane</location>
        <topology evidence="2">Multi-pass membrane protein</topology>
    </subcellularLocation>
</comment>
<dbReference type="Gene3D" id="1.20.1740.10">
    <property type="entry name" value="Amino acid/polyamine transporter I"/>
    <property type="match status" value="1"/>
</dbReference>
<feature type="chain" id="PRO_5038816604" description="Amino acid permease" evidence="9">
    <location>
        <begin position="21"/>
        <end position="480"/>
    </location>
</feature>